<feature type="signal peptide" evidence="2">
    <location>
        <begin position="1"/>
        <end position="19"/>
    </location>
</feature>
<evidence type="ECO:0000313" key="5">
    <source>
        <dbReference type="Proteomes" id="UP000253153"/>
    </source>
</evidence>
<proteinExistence type="predicted"/>
<feature type="compositionally biased region" description="Polar residues" evidence="1">
    <location>
        <begin position="359"/>
        <end position="372"/>
    </location>
</feature>
<dbReference type="RefSeq" id="XP_031010642.1">
    <property type="nucleotide sequence ID" value="XM_031165286.1"/>
</dbReference>
<organism evidence="4 5">
    <name type="scientific">Fusarium coffeatum</name>
    <dbReference type="NCBI Taxonomy" id="231269"/>
    <lineage>
        <taxon>Eukaryota</taxon>
        <taxon>Fungi</taxon>
        <taxon>Dikarya</taxon>
        <taxon>Ascomycota</taxon>
        <taxon>Pezizomycotina</taxon>
        <taxon>Sordariomycetes</taxon>
        <taxon>Hypocreomycetidae</taxon>
        <taxon>Hypocreales</taxon>
        <taxon>Nectriaceae</taxon>
        <taxon>Fusarium</taxon>
        <taxon>Fusarium incarnatum-equiseti species complex</taxon>
    </lineage>
</organism>
<feature type="compositionally biased region" description="Low complexity" evidence="1">
    <location>
        <begin position="727"/>
        <end position="760"/>
    </location>
</feature>
<feature type="compositionally biased region" description="Low complexity" evidence="1">
    <location>
        <begin position="373"/>
        <end position="390"/>
    </location>
</feature>
<accession>A0A366QMI9</accession>
<comment type="caution">
    <text evidence="4">The sequence shown here is derived from an EMBL/GenBank/DDBJ whole genome shotgun (WGS) entry which is preliminary data.</text>
</comment>
<feature type="chain" id="PRO_5016902203" description="DUF7908 domain-containing protein" evidence="2">
    <location>
        <begin position="20"/>
        <end position="851"/>
    </location>
</feature>
<sequence length="851" mass="89234">MRRPAFVYTVLGCITIVSAVDYAPVQDTWCQFAGIDKACQRVRETADRSVSEANICCKHFDSADPGKLQHETPSYTELPTSIVVPESSRAAGLSSNGPELSTLDTETTVAQSGSVTQSLNPITEPVIDEGVTSSLSTELNPITSTDAIPTSSGFVESVGRSVIFRISVVDNQKRSTNKRQAIGGFVGNDNPQSCTFAATFNLTKGQLFEGGAAIYYSGESYKELSGLDFPSSGSITQTFEDTGRLVFRNSALPNGKAGFCQTPDGIVYVTFTNGPVGCISVELVVYDVTQCQDGRLIGDDDETAILSDTIPQDTATPRETDPPMTSVIEDTTTVRVSYSSNDFMTQSELIGTSLTSDLGASDMASSETPQLPASSKSAATSISHSGSTATPDVQLPIGSDLTSFSSTTDAPDGTSSIPSTQVDTTLTKGTLTDTIATDTTVIDTILIDTTNTDTTIIDTVLKDTTTIDPTIMDRTITDTAITVTAIMDVTITDTTTIDITLLTTGTIGMDFTTGDTTDITTTAASTATADASATSPGTANPACTDTNNPYTASNGVTFTLACNTFIGAALLQNPYLSDFIPCLQACSKIQACLGISLYRSSSINSYCYLWSFFDAGSAEDSDSWDIAFKDAVIADTTTAAPGTETTDTTTADSITADTTTADTTTANSVTTDTTDTTTADTTTIDTTTANSITADTTTADTTTADTTTADTTTADTTTADTTTANSVTTDTTTADTTTADTTTADIPTSDATTPAAPTETSGLLTCEDLSSPLQVGDDTYDIFCNGFRFLTAATDFVTASFLDCIQACSQNDNCIGVVYVEPNLRCYLAFAYYSKDFLAADGYHLAIRQRT</sequence>
<protein>
    <recommendedName>
        <fullName evidence="3">DUF7908 domain-containing protein</fullName>
    </recommendedName>
</protein>
<feature type="domain" description="DUF7908" evidence="3">
    <location>
        <begin position="161"/>
        <end position="289"/>
    </location>
</feature>
<dbReference type="OrthoDB" id="3563678at2759"/>
<name>A0A366QMI9_9HYPO</name>
<feature type="region of interest" description="Disordered" evidence="1">
    <location>
        <begin position="727"/>
        <end position="762"/>
    </location>
</feature>
<evidence type="ECO:0000256" key="1">
    <source>
        <dbReference type="SAM" id="MobiDB-lite"/>
    </source>
</evidence>
<keyword evidence="2" id="KW-0732">Signal</keyword>
<dbReference type="GeneID" id="42000582"/>
<evidence type="ECO:0000313" key="4">
    <source>
        <dbReference type="EMBL" id="RBR06144.1"/>
    </source>
</evidence>
<dbReference type="Proteomes" id="UP000253153">
    <property type="component" value="Unassembled WGS sequence"/>
</dbReference>
<evidence type="ECO:0000259" key="3">
    <source>
        <dbReference type="Pfam" id="PF25485"/>
    </source>
</evidence>
<keyword evidence="5" id="KW-1185">Reference proteome</keyword>
<feature type="compositionally biased region" description="Polar residues" evidence="1">
    <location>
        <begin position="400"/>
        <end position="419"/>
    </location>
</feature>
<dbReference type="Pfam" id="PF25485">
    <property type="entry name" value="DUF7908"/>
    <property type="match status" value="1"/>
</dbReference>
<evidence type="ECO:0000256" key="2">
    <source>
        <dbReference type="SAM" id="SignalP"/>
    </source>
</evidence>
<gene>
    <name evidence="4" type="ORF">FIESC28_11159</name>
</gene>
<dbReference type="EMBL" id="QKXC01000361">
    <property type="protein sequence ID" value="RBR06144.1"/>
    <property type="molecule type" value="Genomic_DNA"/>
</dbReference>
<dbReference type="InterPro" id="IPR057230">
    <property type="entry name" value="DUF7908"/>
</dbReference>
<feature type="region of interest" description="Disordered" evidence="1">
    <location>
        <begin position="359"/>
        <end position="421"/>
    </location>
</feature>
<reference evidence="4 5" key="1">
    <citation type="submission" date="2018-06" db="EMBL/GenBank/DDBJ databases">
        <title>Fusarium incarnatum-equiseti species complex species 28.</title>
        <authorList>
            <person name="Gardiner D.M."/>
        </authorList>
    </citation>
    <scope>NUCLEOTIDE SEQUENCE [LARGE SCALE GENOMIC DNA]</scope>
    <source>
        <strain evidence="4 5">FIESC_28</strain>
    </source>
</reference>
<feature type="region of interest" description="Disordered" evidence="1">
    <location>
        <begin position="302"/>
        <end position="332"/>
    </location>
</feature>
<dbReference type="AlphaFoldDB" id="A0A366QMI9"/>